<feature type="repeat" description="ANK" evidence="3">
    <location>
        <begin position="175"/>
        <end position="207"/>
    </location>
</feature>
<protein>
    <submittedName>
        <fullName evidence="4">Uncharacterized protein</fullName>
    </submittedName>
</protein>
<dbReference type="PROSITE" id="PS50088">
    <property type="entry name" value="ANK_REPEAT"/>
    <property type="match status" value="7"/>
</dbReference>
<dbReference type="PROSITE" id="PS50297">
    <property type="entry name" value="ANK_REP_REGION"/>
    <property type="match status" value="5"/>
</dbReference>
<proteinExistence type="predicted"/>
<dbReference type="OrthoDB" id="194358at2759"/>
<feature type="repeat" description="ANK" evidence="3">
    <location>
        <begin position="481"/>
        <end position="516"/>
    </location>
</feature>
<organism evidence="4 5">
    <name type="scientific">Botryobasidium botryosum (strain FD-172 SS1)</name>
    <dbReference type="NCBI Taxonomy" id="930990"/>
    <lineage>
        <taxon>Eukaryota</taxon>
        <taxon>Fungi</taxon>
        <taxon>Dikarya</taxon>
        <taxon>Basidiomycota</taxon>
        <taxon>Agaricomycotina</taxon>
        <taxon>Agaricomycetes</taxon>
        <taxon>Cantharellales</taxon>
        <taxon>Botryobasidiaceae</taxon>
        <taxon>Botryobasidium</taxon>
    </lineage>
</organism>
<feature type="repeat" description="ANK" evidence="3">
    <location>
        <begin position="29"/>
        <end position="61"/>
    </location>
</feature>
<feature type="repeat" description="ANK" evidence="3">
    <location>
        <begin position="105"/>
        <end position="137"/>
    </location>
</feature>
<evidence type="ECO:0000313" key="5">
    <source>
        <dbReference type="Proteomes" id="UP000027195"/>
    </source>
</evidence>
<dbReference type="SMART" id="SM00248">
    <property type="entry name" value="ANK"/>
    <property type="match status" value="12"/>
</dbReference>
<evidence type="ECO:0000256" key="1">
    <source>
        <dbReference type="ARBA" id="ARBA00022737"/>
    </source>
</evidence>
<feature type="repeat" description="ANK" evidence="3">
    <location>
        <begin position="448"/>
        <end position="480"/>
    </location>
</feature>
<dbReference type="STRING" id="930990.A0A067MA72"/>
<evidence type="ECO:0000256" key="3">
    <source>
        <dbReference type="PROSITE-ProRule" id="PRU00023"/>
    </source>
</evidence>
<gene>
    <name evidence="4" type="ORF">BOTBODRAFT_114190</name>
</gene>
<evidence type="ECO:0000256" key="2">
    <source>
        <dbReference type="ARBA" id="ARBA00023043"/>
    </source>
</evidence>
<dbReference type="InterPro" id="IPR036770">
    <property type="entry name" value="Ankyrin_rpt-contain_sf"/>
</dbReference>
<dbReference type="EMBL" id="KL198057">
    <property type="protein sequence ID" value="KDQ11600.1"/>
    <property type="molecule type" value="Genomic_DNA"/>
</dbReference>
<sequence>MPYYSTPSEVEAIRTVLASGGDVRSLDHGNRTRLHTAARDADLAVVQLLVDYGADVHAQTADGVEPLHDAVLLSCDNAALESAARVEIIQTLLSVGANLESKTNTGDTPLAFAYSFDSPSVVVCLLQNGADPTAVGKKGLRTPEFVARLVREANGAEVVASFLKAGMDVNARDEHGDTLLNRAAWLGHSSAVIALLQAGADPNIGGRRGFCPAHFIPQLLNSPILEETPSVLEALVKAGANLDLPSDEKKTPLYRAAELGSPTAILWLVSAGANANTRDFRGYTPLRFASDLIAFPRGSEALKALVDSGLDATAAHRGETSLTHAAAAGSPAAIIWLLRAGANPQAVDRRNRSPLHFASTLIEHADGPEALSMLVGAGVDLDGQDADRETPLFRAAQAGSPAAVLWLLRAGANHHTRGFLQAPRAVDEIDVIEALISTGADADATNLNQATPLHHAASLGLASAVQVLLKMGANANPLDGRGRTSLHTAVESLKPDAATVIAALLEGGANINAEDDEGQTPVQLGLALCSPSALHTLLERGAKVSLALFAGGLSC</sequence>
<feature type="repeat" description="ANK" evidence="3">
    <location>
        <begin position="317"/>
        <end position="349"/>
    </location>
</feature>
<reference evidence="5" key="1">
    <citation type="journal article" date="2014" name="Proc. Natl. Acad. Sci. U.S.A.">
        <title>Extensive sampling of basidiomycete genomes demonstrates inadequacy of the white-rot/brown-rot paradigm for wood decay fungi.</title>
        <authorList>
            <person name="Riley R."/>
            <person name="Salamov A.A."/>
            <person name="Brown D.W."/>
            <person name="Nagy L.G."/>
            <person name="Floudas D."/>
            <person name="Held B.W."/>
            <person name="Levasseur A."/>
            <person name="Lombard V."/>
            <person name="Morin E."/>
            <person name="Otillar R."/>
            <person name="Lindquist E.A."/>
            <person name="Sun H."/>
            <person name="LaButti K.M."/>
            <person name="Schmutz J."/>
            <person name="Jabbour D."/>
            <person name="Luo H."/>
            <person name="Baker S.E."/>
            <person name="Pisabarro A.G."/>
            <person name="Walton J.D."/>
            <person name="Blanchette R.A."/>
            <person name="Henrissat B."/>
            <person name="Martin F."/>
            <person name="Cullen D."/>
            <person name="Hibbett D.S."/>
            <person name="Grigoriev I.V."/>
        </authorList>
    </citation>
    <scope>NUCLEOTIDE SEQUENCE [LARGE SCALE GENOMIC DNA]</scope>
    <source>
        <strain evidence="5">FD-172 SS1</strain>
    </source>
</reference>
<accession>A0A067MA72</accession>
<dbReference type="Pfam" id="PF13637">
    <property type="entry name" value="Ank_4"/>
    <property type="match status" value="1"/>
</dbReference>
<name>A0A067MA72_BOTB1</name>
<dbReference type="InterPro" id="IPR002110">
    <property type="entry name" value="Ankyrin_rpt"/>
</dbReference>
<dbReference type="Proteomes" id="UP000027195">
    <property type="component" value="Unassembled WGS sequence"/>
</dbReference>
<dbReference type="Pfam" id="PF12796">
    <property type="entry name" value="Ank_2"/>
    <property type="match status" value="3"/>
</dbReference>
<evidence type="ECO:0000313" key="4">
    <source>
        <dbReference type="EMBL" id="KDQ11600.1"/>
    </source>
</evidence>
<dbReference type="PANTHER" id="PTHR24198:SF165">
    <property type="entry name" value="ANKYRIN REPEAT-CONTAINING PROTEIN-RELATED"/>
    <property type="match status" value="1"/>
</dbReference>
<dbReference type="HOGENOM" id="CLU_521004_0_0_1"/>
<keyword evidence="1" id="KW-0677">Repeat</keyword>
<dbReference type="Gene3D" id="1.25.40.20">
    <property type="entry name" value="Ankyrin repeat-containing domain"/>
    <property type="match status" value="6"/>
</dbReference>
<dbReference type="InParanoid" id="A0A067MA72"/>
<dbReference type="PANTHER" id="PTHR24198">
    <property type="entry name" value="ANKYRIN REPEAT AND PROTEIN KINASE DOMAIN-CONTAINING PROTEIN"/>
    <property type="match status" value="1"/>
</dbReference>
<dbReference type="SUPFAM" id="SSF48403">
    <property type="entry name" value="Ankyrin repeat"/>
    <property type="match status" value="2"/>
</dbReference>
<keyword evidence="5" id="KW-1185">Reference proteome</keyword>
<dbReference type="Pfam" id="PF00023">
    <property type="entry name" value="Ank"/>
    <property type="match status" value="2"/>
</dbReference>
<feature type="repeat" description="ANK" evidence="3">
    <location>
        <begin position="248"/>
        <end position="280"/>
    </location>
</feature>
<keyword evidence="2 3" id="KW-0040">ANK repeat</keyword>
<dbReference type="AlphaFoldDB" id="A0A067MA72"/>